<comment type="caution">
    <text evidence="2">The sequence shown here is derived from an EMBL/GenBank/DDBJ whole genome shotgun (WGS) entry which is preliminary data.</text>
</comment>
<dbReference type="AlphaFoldDB" id="A0A8X6WUH8"/>
<keyword evidence="3" id="KW-1185">Reference proteome</keyword>
<dbReference type="EMBL" id="BMAV01002030">
    <property type="protein sequence ID" value="GFY40664.1"/>
    <property type="molecule type" value="Genomic_DNA"/>
</dbReference>
<sequence length="118" mass="13251">MKLLYLAIALMCLLSNLNTSTHAAEEDKEDDEDKGKGKRKCPAIPIVGCNSYEAQCCKPEECETGEVCCQMACKLECLKQKEINEPLRNREINLSKEKCKEFDKTASFVSSNPSVKRN</sequence>
<evidence type="ECO:0000313" key="2">
    <source>
        <dbReference type="EMBL" id="GFY40664.1"/>
    </source>
</evidence>
<dbReference type="OrthoDB" id="10478750at2759"/>
<keyword evidence="1" id="KW-0732">Signal</keyword>
<evidence type="ECO:0000256" key="1">
    <source>
        <dbReference type="SAM" id="SignalP"/>
    </source>
</evidence>
<protein>
    <submittedName>
        <fullName evidence="2">Uncharacterized protein</fullName>
    </submittedName>
</protein>
<name>A0A8X6WUH8_9ARAC</name>
<feature type="chain" id="PRO_5036455348" evidence="1">
    <location>
        <begin position="24"/>
        <end position="118"/>
    </location>
</feature>
<organism evidence="2 3">
    <name type="scientific">Trichonephila inaurata madagascariensis</name>
    <dbReference type="NCBI Taxonomy" id="2747483"/>
    <lineage>
        <taxon>Eukaryota</taxon>
        <taxon>Metazoa</taxon>
        <taxon>Ecdysozoa</taxon>
        <taxon>Arthropoda</taxon>
        <taxon>Chelicerata</taxon>
        <taxon>Arachnida</taxon>
        <taxon>Araneae</taxon>
        <taxon>Araneomorphae</taxon>
        <taxon>Entelegynae</taxon>
        <taxon>Araneoidea</taxon>
        <taxon>Nephilidae</taxon>
        <taxon>Trichonephila</taxon>
        <taxon>Trichonephila inaurata</taxon>
    </lineage>
</organism>
<gene>
    <name evidence="2" type="ORF">TNIN_482211</name>
</gene>
<evidence type="ECO:0000313" key="3">
    <source>
        <dbReference type="Proteomes" id="UP000886998"/>
    </source>
</evidence>
<accession>A0A8X6WUH8</accession>
<dbReference type="Proteomes" id="UP000886998">
    <property type="component" value="Unassembled WGS sequence"/>
</dbReference>
<feature type="signal peptide" evidence="1">
    <location>
        <begin position="1"/>
        <end position="23"/>
    </location>
</feature>
<reference evidence="2" key="1">
    <citation type="submission" date="2020-08" db="EMBL/GenBank/DDBJ databases">
        <title>Multicomponent nature underlies the extraordinary mechanical properties of spider dragline silk.</title>
        <authorList>
            <person name="Kono N."/>
            <person name="Nakamura H."/>
            <person name="Mori M."/>
            <person name="Yoshida Y."/>
            <person name="Ohtoshi R."/>
            <person name="Malay A.D."/>
            <person name="Moran D.A.P."/>
            <person name="Tomita M."/>
            <person name="Numata K."/>
            <person name="Arakawa K."/>
        </authorList>
    </citation>
    <scope>NUCLEOTIDE SEQUENCE</scope>
</reference>
<proteinExistence type="predicted"/>